<feature type="compositionally biased region" description="Basic residues" evidence="1">
    <location>
        <begin position="301"/>
        <end position="310"/>
    </location>
</feature>
<evidence type="ECO:0000313" key="3">
    <source>
        <dbReference type="EMBL" id="KAF6232070.1"/>
    </source>
</evidence>
<feature type="region of interest" description="Disordered" evidence="1">
    <location>
        <begin position="1"/>
        <end position="23"/>
    </location>
</feature>
<dbReference type="OrthoDB" id="1877767at2759"/>
<reference evidence="3 4" key="1">
    <citation type="journal article" date="2020" name="Genomics">
        <title>Complete, high-quality genomes from long-read metagenomic sequencing of two wolf lichen thalli reveals enigmatic genome architecture.</title>
        <authorList>
            <person name="McKenzie S.K."/>
            <person name="Walston R.F."/>
            <person name="Allen J.L."/>
        </authorList>
    </citation>
    <scope>NUCLEOTIDE SEQUENCE [LARGE SCALE GENOMIC DNA]</scope>
    <source>
        <strain evidence="3">WasteWater2</strain>
    </source>
</reference>
<sequence>MAGIQSTSAFAAEEDDSDWDYEYHETETESFYVTLDISSAADYNKLRTRKRKPETSPPKSPQPATSIAPTTPVAQDNAGRSEPPEIPIPETPAPMDIDPTLGQLKEYPSHFEPKDRIQILDFHTQNPLISYQNQMYSCDWTSTLGTDILLTAPTPDSSHPVLREKPNVSVLATSSIKLMGRPAQIASRHGAEQGGQSSTPAPESSIASANTASSEKAAPVKISLGPTPSRARQTQANFLERLIAIKARKGEKDSVTIHAQQVNQGTGWRSQRKASEAIGDGEDEITPTQSQRGRDTGGRPRGSKRTRGPRTAKGGLFRDYRPQLWDTPGADIRAGPSSTPDSWDQLEGGASDGFQTAASRIANASPLPADQPAQAANRSTRSLSASASANASPIPSFRPVQSIHGDPSSSYALAAPSPSLALALGLQPAGLMEKSVIPASGVPDTEPLQQKQAQDVIAEQGTPAPETATAPLEGSGMAAADDVEMEDVR</sequence>
<accession>A0A8H6L1K5</accession>
<gene>
    <name evidence="3" type="ORF">HO173_009664</name>
</gene>
<dbReference type="Gene3D" id="2.60.40.4370">
    <property type="match status" value="1"/>
</dbReference>
<protein>
    <recommendedName>
        <fullName evidence="2">Transcription factor TFIIIC triple barrel domain-containing protein</fullName>
    </recommendedName>
</protein>
<evidence type="ECO:0000256" key="1">
    <source>
        <dbReference type="SAM" id="MobiDB-lite"/>
    </source>
</evidence>
<feature type="region of interest" description="Disordered" evidence="1">
    <location>
        <begin position="249"/>
        <end position="414"/>
    </location>
</feature>
<proteinExistence type="predicted"/>
<dbReference type="RefSeq" id="XP_037161500.1">
    <property type="nucleotide sequence ID" value="XM_037311553.1"/>
</dbReference>
<keyword evidence="4" id="KW-1185">Reference proteome</keyword>
<dbReference type="Proteomes" id="UP000578531">
    <property type="component" value="Unassembled WGS sequence"/>
</dbReference>
<dbReference type="AlphaFoldDB" id="A0A8H6L1K5"/>
<dbReference type="GeneID" id="59291314"/>
<dbReference type="InterPro" id="IPR019481">
    <property type="entry name" value="TFIIIC_triple_barrel"/>
</dbReference>
<dbReference type="EMBL" id="JACCJC010000051">
    <property type="protein sequence ID" value="KAF6232070.1"/>
    <property type="molecule type" value="Genomic_DNA"/>
</dbReference>
<feature type="compositionally biased region" description="Low complexity" evidence="1">
    <location>
        <begin position="375"/>
        <end position="392"/>
    </location>
</feature>
<dbReference type="Pfam" id="PF10419">
    <property type="entry name" value="TFIIIC_sub6"/>
    <property type="match status" value="1"/>
</dbReference>
<feature type="compositionally biased region" description="Polar residues" evidence="1">
    <location>
        <begin position="257"/>
        <end position="269"/>
    </location>
</feature>
<evidence type="ECO:0000313" key="4">
    <source>
        <dbReference type="Proteomes" id="UP000578531"/>
    </source>
</evidence>
<feature type="domain" description="Transcription factor TFIIIC triple barrel" evidence="2">
    <location>
        <begin position="26"/>
        <end position="184"/>
    </location>
</feature>
<feature type="region of interest" description="Disordered" evidence="1">
    <location>
        <begin position="437"/>
        <end position="489"/>
    </location>
</feature>
<feature type="compositionally biased region" description="Polar residues" evidence="1">
    <location>
        <begin position="62"/>
        <end position="74"/>
    </location>
</feature>
<comment type="caution">
    <text evidence="3">The sequence shown here is derived from an EMBL/GenBank/DDBJ whole genome shotgun (WGS) entry which is preliminary data.</text>
</comment>
<feature type="region of interest" description="Disordered" evidence="1">
    <location>
        <begin position="183"/>
        <end position="232"/>
    </location>
</feature>
<feature type="compositionally biased region" description="Polar residues" evidence="1">
    <location>
        <begin position="194"/>
        <end position="214"/>
    </location>
</feature>
<organism evidence="3 4">
    <name type="scientific">Letharia columbiana</name>
    <dbReference type="NCBI Taxonomy" id="112416"/>
    <lineage>
        <taxon>Eukaryota</taxon>
        <taxon>Fungi</taxon>
        <taxon>Dikarya</taxon>
        <taxon>Ascomycota</taxon>
        <taxon>Pezizomycotina</taxon>
        <taxon>Lecanoromycetes</taxon>
        <taxon>OSLEUM clade</taxon>
        <taxon>Lecanoromycetidae</taxon>
        <taxon>Lecanorales</taxon>
        <taxon>Lecanorineae</taxon>
        <taxon>Parmeliaceae</taxon>
        <taxon>Letharia</taxon>
    </lineage>
</organism>
<name>A0A8H6L1K5_9LECA</name>
<feature type="region of interest" description="Disordered" evidence="1">
    <location>
        <begin position="43"/>
        <end position="92"/>
    </location>
</feature>
<evidence type="ECO:0000259" key="2">
    <source>
        <dbReference type="Pfam" id="PF10419"/>
    </source>
</evidence>